<proteinExistence type="predicted"/>
<feature type="region of interest" description="Disordered" evidence="1">
    <location>
        <begin position="1123"/>
        <end position="1202"/>
    </location>
</feature>
<feature type="compositionally biased region" description="Basic residues" evidence="1">
    <location>
        <begin position="955"/>
        <end position="964"/>
    </location>
</feature>
<gene>
    <name evidence="2" type="ORF">HYH03_007768</name>
</gene>
<dbReference type="GO" id="GO:0003723">
    <property type="term" value="F:RNA binding"/>
    <property type="evidence" value="ECO:0007669"/>
    <property type="project" value="TreeGrafter"/>
</dbReference>
<dbReference type="GO" id="GO:0000963">
    <property type="term" value="P:mitochondrial RNA processing"/>
    <property type="evidence" value="ECO:0007669"/>
    <property type="project" value="TreeGrafter"/>
</dbReference>
<feature type="compositionally biased region" description="Polar residues" evidence="1">
    <location>
        <begin position="168"/>
        <end position="178"/>
    </location>
</feature>
<feature type="compositionally biased region" description="Low complexity" evidence="1">
    <location>
        <begin position="148"/>
        <end position="167"/>
    </location>
</feature>
<dbReference type="EMBL" id="JAEHOE010000033">
    <property type="protein sequence ID" value="KAG2494130.1"/>
    <property type="molecule type" value="Genomic_DNA"/>
</dbReference>
<feature type="compositionally biased region" description="Polar residues" evidence="1">
    <location>
        <begin position="118"/>
        <end position="133"/>
    </location>
</feature>
<dbReference type="Proteomes" id="UP000612055">
    <property type="component" value="Unassembled WGS sequence"/>
</dbReference>
<sequence length="1345" mass="138414">MSRNGRHGWRGPSSCGALPQRPLPCAALSPRQPWARRPSHVPAAAPRPAGSSGSGSRSTHGGPRVESTERGATGGRGSQEAPGHALNGASPALNGHSGTHLNGHSGGAHLNGHAGSHLNGSTANGSHGVTVNGLNGHANRPARPLVPGPDLRLPGGAPALPADPFAPTRSSSYDTYGSSDEDDHAYGSELPSPDAFPSSSGRAYAPPTIDPNSFLEDALSPLHTSPQGGPHQSRPPPPPPPPSRPLARPPPARSSARAQAAIADQIAACTDWHAVEALYRSIQASSSPSSSTTSVPTSSSSPWATPASASASGPGPLPSGPGSGGGPVLSASTLVLLHTHLARLPKHRSYARFEDERLAGLVRELAAEAVGRLDEMNKRDLCVLLWSYGKLAVHPGHVIATRLLDAVQPWLGRTGATGLSQALWGLARIGHAPPAAWLDVFYPAAAAALARPGANPQHASNLLWAAVMLRLQPPPALLDAALGLVEVQARLASPQSLTLSAWAAVQLRSGAALGPSWWSALEGAVGALAGRLQPQDISHVVWAMARGGHRPPRSWLHAITCEAHGCMRGFRAQELSNLLWGLVQLRFRPAQAWVTAAATAAQGKLQDFKAFELAVLLWALAGLEAGPLLPRSFAGELFYHSAPKLGYFSAQDCANFLWAAARLGLRPPEPWMAAFVEESFTQLPRCSPQHLANLVWAFAKIGRRPPEPWMDRFFLESRPLLLSFKASELAQAAMAFGIARTEPPRQWANQLLLASLSKLEFCRPQELCNILWGLSRINFHPKQHWLDEASAVAARHAAAGTLSYMDLVTLDRAFASFSAKLPEAVVAALEAAGATGVAAAEAAAEAAREARGSVFAQPGTARGGRARPSVTEGPSGASRRQPSVDEDDREGAWDRRRPRLQRAAAGAASAAAAATELATTVAEATAADEARDADEAQRRSRESREEVFEGSRALLAKRRLRRQGPSRTPPPPPPQEPTAEAADGGSGAVASSTTTAAAAPVPAAAATGVAAAAAMPAPPAVTMRPEAAAALPTEPLPTEASPVAAAASPQPRRRWRPASGDAVDANELPAVETAAVTPEPALTVVAAAAVELQQPRQQAVDVPTLKGLAAGAAVAEAVADVSVAAAPPGLTAEERRRAKRQRDRQNKAAPPPPPPPPPLPAAPKTRGAAKRQPAAAPAAGSAAATAAAAAAEAPPAAAQDAALTQPTVVVTAAAAQEAVAAPTRGLESPPLPERALAQAQAQAPFAEANGRLDVVALPAVVAPPELAAPAPATAEAGARAEAAQGPAAAAAAVSLRAAEAEAAAGKELRTARVSLRRQARRAAMQRGLAEAAGGETGSEAPGAEE</sequence>
<keyword evidence="3" id="KW-1185">Reference proteome</keyword>
<evidence type="ECO:0000313" key="3">
    <source>
        <dbReference type="Proteomes" id="UP000612055"/>
    </source>
</evidence>
<evidence type="ECO:0000256" key="1">
    <source>
        <dbReference type="SAM" id="MobiDB-lite"/>
    </source>
</evidence>
<feature type="compositionally biased region" description="Low complexity" evidence="1">
    <location>
        <begin position="977"/>
        <end position="1050"/>
    </location>
</feature>
<dbReference type="GO" id="GO:0009507">
    <property type="term" value="C:chloroplast"/>
    <property type="evidence" value="ECO:0007669"/>
    <property type="project" value="GOC"/>
</dbReference>
<feature type="compositionally biased region" description="Pro residues" evidence="1">
    <location>
        <begin position="967"/>
        <end position="976"/>
    </location>
</feature>
<feature type="compositionally biased region" description="Basic and acidic residues" evidence="1">
    <location>
        <begin position="928"/>
        <end position="949"/>
    </location>
</feature>
<feature type="compositionally biased region" description="Pro residues" evidence="1">
    <location>
        <begin position="1149"/>
        <end position="1161"/>
    </location>
</feature>
<comment type="caution">
    <text evidence="2">The sequence shown here is derived from an EMBL/GenBank/DDBJ whole genome shotgun (WGS) entry which is preliminary data.</text>
</comment>
<dbReference type="PANTHER" id="PTHR21228">
    <property type="entry name" value="FAST LEU-RICH DOMAIN-CONTAINING"/>
    <property type="match status" value="1"/>
</dbReference>
<feature type="region of interest" description="Disordered" evidence="1">
    <location>
        <begin position="851"/>
        <end position="894"/>
    </location>
</feature>
<feature type="compositionally biased region" description="Pro residues" evidence="1">
    <location>
        <begin position="233"/>
        <end position="252"/>
    </location>
</feature>
<dbReference type="OrthoDB" id="546204at2759"/>
<reference evidence="2" key="1">
    <citation type="journal article" date="2020" name="bioRxiv">
        <title>Comparative genomics of Chlamydomonas.</title>
        <authorList>
            <person name="Craig R.J."/>
            <person name="Hasan A.R."/>
            <person name="Ness R.W."/>
            <person name="Keightley P.D."/>
        </authorList>
    </citation>
    <scope>NUCLEOTIDE SEQUENCE</scope>
    <source>
        <strain evidence="2">CCAP 11/70</strain>
    </source>
</reference>
<accession>A0A835Y1I8</accession>
<feature type="region of interest" description="Disordered" evidence="1">
    <location>
        <begin position="1219"/>
        <end position="1238"/>
    </location>
</feature>
<evidence type="ECO:0008006" key="4">
    <source>
        <dbReference type="Google" id="ProtNLM"/>
    </source>
</evidence>
<feature type="compositionally biased region" description="Low complexity" evidence="1">
    <location>
        <begin position="284"/>
        <end position="314"/>
    </location>
</feature>
<dbReference type="GO" id="GO:0044528">
    <property type="term" value="P:regulation of mitochondrial mRNA stability"/>
    <property type="evidence" value="ECO:0007669"/>
    <property type="project" value="TreeGrafter"/>
</dbReference>
<dbReference type="GO" id="GO:0005759">
    <property type="term" value="C:mitochondrial matrix"/>
    <property type="evidence" value="ECO:0007669"/>
    <property type="project" value="TreeGrafter"/>
</dbReference>
<feature type="region of interest" description="Disordered" evidence="1">
    <location>
        <begin position="1"/>
        <end position="261"/>
    </location>
</feature>
<dbReference type="GO" id="GO:0035770">
    <property type="term" value="C:ribonucleoprotein granule"/>
    <property type="evidence" value="ECO:0007669"/>
    <property type="project" value="TreeGrafter"/>
</dbReference>
<dbReference type="PANTHER" id="PTHR21228:SF40">
    <property type="entry name" value="LD45607P"/>
    <property type="match status" value="1"/>
</dbReference>
<evidence type="ECO:0000313" key="2">
    <source>
        <dbReference type="EMBL" id="KAG2494130.1"/>
    </source>
</evidence>
<feature type="compositionally biased region" description="Low complexity" evidence="1">
    <location>
        <begin position="1170"/>
        <end position="1202"/>
    </location>
</feature>
<feature type="region of interest" description="Disordered" evidence="1">
    <location>
        <begin position="1301"/>
        <end position="1345"/>
    </location>
</feature>
<feature type="region of interest" description="Disordered" evidence="1">
    <location>
        <begin position="283"/>
        <end position="325"/>
    </location>
</feature>
<feature type="region of interest" description="Disordered" evidence="1">
    <location>
        <begin position="923"/>
        <end position="1066"/>
    </location>
</feature>
<organism evidence="2 3">
    <name type="scientific">Edaphochlamys debaryana</name>
    <dbReference type="NCBI Taxonomy" id="47281"/>
    <lineage>
        <taxon>Eukaryota</taxon>
        <taxon>Viridiplantae</taxon>
        <taxon>Chlorophyta</taxon>
        <taxon>core chlorophytes</taxon>
        <taxon>Chlorophyceae</taxon>
        <taxon>CS clade</taxon>
        <taxon>Chlamydomonadales</taxon>
        <taxon>Chlamydomonadales incertae sedis</taxon>
        <taxon>Edaphochlamys</taxon>
    </lineage>
</organism>
<protein>
    <recommendedName>
        <fullName evidence="4">Tbc2 translation factor, chloroplastic</fullName>
    </recommendedName>
</protein>
<feature type="compositionally biased region" description="Low complexity" evidence="1">
    <location>
        <begin position="42"/>
        <end position="64"/>
    </location>
</feature>
<dbReference type="InterPro" id="IPR050870">
    <property type="entry name" value="FAST_kinase"/>
</dbReference>
<name>A0A835Y1I8_9CHLO</name>
<dbReference type="GO" id="GO:1901259">
    <property type="term" value="P:chloroplast rRNA processing"/>
    <property type="evidence" value="ECO:0007669"/>
    <property type="project" value="TreeGrafter"/>
</dbReference>
<feature type="compositionally biased region" description="Low complexity" evidence="1">
    <location>
        <begin position="1321"/>
        <end position="1345"/>
    </location>
</feature>